<dbReference type="Proteomes" id="UP000515150">
    <property type="component" value="Chromosome 14"/>
</dbReference>
<dbReference type="AlphaFoldDB" id="A0A6P7PNT3"/>
<dbReference type="OrthoDB" id="8952491at2759"/>
<evidence type="ECO:0000256" key="1">
    <source>
        <dbReference type="SAM" id="MobiDB-lite"/>
    </source>
</evidence>
<proteinExistence type="predicted"/>
<evidence type="ECO:0000256" key="2">
    <source>
        <dbReference type="SAM" id="Phobius"/>
    </source>
</evidence>
<dbReference type="GO" id="GO:0042101">
    <property type="term" value="C:T cell receptor complex"/>
    <property type="evidence" value="ECO:0007669"/>
    <property type="project" value="TreeGrafter"/>
</dbReference>
<dbReference type="GO" id="GO:0050862">
    <property type="term" value="P:positive regulation of T cell receptor signaling pathway"/>
    <property type="evidence" value="ECO:0007669"/>
    <property type="project" value="TreeGrafter"/>
</dbReference>
<dbReference type="KEGG" id="bspl:114870062"/>
<dbReference type="PANTHER" id="PTHR15951">
    <property type="entry name" value="T-CELL RECEPTOR-ASSOCIATED TRANSMEMBRANE ADAPTER 1"/>
    <property type="match status" value="1"/>
</dbReference>
<accession>A0A6P7PNT3</accession>
<reference evidence="4" key="1">
    <citation type="submission" date="2025-08" db="UniProtKB">
        <authorList>
            <consortium name="RefSeq"/>
        </authorList>
    </citation>
    <scope>IDENTIFICATION</scope>
</reference>
<feature type="compositionally biased region" description="Polar residues" evidence="1">
    <location>
        <begin position="251"/>
        <end position="269"/>
    </location>
</feature>
<evidence type="ECO:0000313" key="4">
    <source>
        <dbReference type="RefSeq" id="XP_029030538.1"/>
    </source>
</evidence>
<keyword evidence="2" id="KW-1133">Transmembrane helix</keyword>
<sequence length="269" mass="30911">MLDCNLIVPVVVLSLALLLSLCLNVVFYVKRRAFCRDKDNCCSSHNFEEESLTQADEHYFHDLVNHHEQQENPHDYHEQLENPIYGNISVDRREPCYETMTKQKTRDGLTRLEPDLNYASLDLKVAKKRRKHRHLGQGPSGCQDQLLVHQSDFLEVEADMDAHLPSRDTSTMVSHSSIYLNSQQIAQEAEEIERERSADTESDGAAWEGARRQDDVGSRKWRERRSQESGDRQDDGDQTACTQLPEGNEAQRGTESFNSSFNVDSDQQR</sequence>
<keyword evidence="2" id="KW-0472">Membrane</keyword>
<name>A0A6P7PNT3_BETSP</name>
<dbReference type="GO" id="GO:0001920">
    <property type="term" value="P:negative regulation of receptor recycling"/>
    <property type="evidence" value="ECO:0007669"/>
    <property type="project" value="TreeGrafter"/>
</dbReference>
<dbReference type="RefSeq" id="XP_029030538.1">
    <property type="nucleotide sequence ID" value="XM_029174705.3"/>
</dbReference>
<evidence type="ECO:0000313" key="3">
    <source>
        <dbReference type="Proteomes" id="UP000515150"/>
    </source>
</evidence>
<feature type="compositionally biased region" description="Basic and acidic residues" evidence="1">
    <location>
        <begin position="209"/>
        <end position="235"/>
    </location>
</feature>
<feature type="region of interest" description="Disordered" evidence="1">
    <location>
        <begin position="187"/>
        <end position="269"/>
    </location>
</feature>
<protein>
    <submittedName>
        <fullName evidence="4">Uncharacterized protein LOC114870062</fullName>
    </submittedName>
</protein>
<keyword evidence="2" id="KW-0812">Transmembrane</keyword>
<dbReference type="InterPro" id="IPR020399">
    <property type="entry name" value="T-cell_rcpt-assoc_TM_adapter-1"/>
</dbReference>
<keyword evidence="3" id="KW-1185">Reference proteome</keyword>
<dbReference type="PANTHER" id="PTHR15951:SF2">
    <property type="entry name" value="T-CELL RECEPTOR-ASSOCIATED TRANSMEMBRANE ADAPTER 1"/>
    <property type="match status" value="1"/>
</dbReference>
<gene>
    <name evidence="4" type="primary">LOC114870062</name>
</gene>
<feature type="transmembrane region" description="Helical" evidence="2">
    <location>
        <begin position="6"/>
        <end position="29"/>
    </location>
</feature>
<organism evidence="3 4">
    <name type="scientific">Betta splendens</name>
    <name type="common">Siamese fighting fish</name>
    <dbReference type="NCBI Taxonomy" id="158456"/>
    <lineage>
        <taxon>Eukaryota</taxon>
        <taxon>Metazoa</taxon>
        <taxon>Chordata</taxon>
        <taxon>Craniata</taxon>
        <taxon>Vertebrata</taxon>
        <taxon>Euteleostomi</taxon>
        <taxon>Actinopterygii</taxon>
        <taxon>Neopterygii</taxon>
        <taxon>Teleostei</taxon>
        <taxon>Neoteleostei</taxon>
        <taxon>Acanthomorphata</taxon>
        <taxon>Anabantaria</taxon>
        <taxon>Anabantiformes</taxon>
        <taxon>Anabantoidei</taxon>
        <taxon>Osphronemidae</taxon>
        <taxon>Betta</taxon>
    </lineage>
</organism>
<dbReference type="GeneID" id="114870062"/>